<dbReference type="Proteomes" id="UP000250266">
    <property type="component" value="Unassembled WGS sequence"/>
</dbReference>
<dbReference type="SUPFAM" id="SSF82199">
    <property type="entry name" value="SET domain"/>
    <property type="match status" value="1"/>
</dbReference>
<protein>
    <submittedName>
        <fullName evidence="1">SET domain-containing protein</fullName>
    </submittedName>
</protein>
<sequence>MIRRGRAEGWLKLPISAFRPWAEWNGVSFNGIQIGPMPGFEQRGSTIIAERDLADGNEGPLMIVPRDLILSLESVQTFAKADQQLKEVLNSLDDFGRTARGAILVFLLMQVTISCPDISESTGVTNPLTEYIKFLPDELLPTLWTEEEQDLLVGTTLKPAVRAKLNSLLREYERFRIATKHIDWCKKHWWHGGENNDEDNEDDDLDANDRALEQGRLAFEDWMYVDAMYRSRALEFPGIGDCMVPCVDMANHSSGEATAALYETDRDGNGVLLLREGKLIKAKGEITITYGDEKGACEMIFSYGFIEDSMKSAKVIFLDLDIPHDDPLRAAKIAVTTAAPGFRIFDKGDCTGWESDFVWLVCVNEEDGLSFKLAQTIDGETELKSFWMDGDLEDTSKLRDLLQTHALWDVYQLRAVSLLQNRIEAQLQALNETDHGERNATIREIPWMLADRLRNLEMELLERAYSDLEDQKLVLLQSESVRRYLGIAGEEEDFT</sequence>
<dbReference type="CDD" id="cd10527">
    <property type="entry name" value="SET_LSMT"/>
    <property type="match status" value="1"/>
</dbReference>
<evidence type="ECO:0000313" key="1">
    <source>
        <dbReference type="EMBL" id="OCK80584.1"/>
    </source>
</evidence>
<gene>
    <name evidence="1" type="ORF">K432DRAFT_328013</name>
</gene>
<dbReference type="InterPro" id="IPR046341">
    <property type="entry name" value="SET_dom_sf"/>
</dbReference>
<dbReference type="Gene3D" id="3.90.1410.10">
    <property type="entry name" value="set domain protein methyltransferase, domain 1"/>
    <property type="match status" value="1"/>
</dbReference>
<reference evidence="1 2" key="1">
    <citation type="journal article" date="2016" name="Nat. Commun.">
        <title>Ectomycorrhizal ecology is imprinted in the genome of the dominant symbiotic fungus Cenococcum geophilum.</title>
        <authorList>
            <consortium name="DOE Joint Genome Institute"/>
            <person name="Peter M."/>
            <person name="Kohler A."/>
            <person name="Ohm R.A."/>
            <person name="Kuo A."/>
            <person name="Krutzmann J."/>
            <person name="Morin E."/>
            <person name="Arend M."/>
            <person name="Barry K.W."/>
            <person name="Binder M."/>
            <person name="Choi C."/>
            <person name="Clum A."/>
            <person name="Copeland A."/>
            <person name="Grisel N."/>
            <person name="Haridas S."/>
            <person name="Kipfer T."/>
            <person name="LaButti K."/>
            <person name="Lindquist E."/>
            <person name="Lipzen A."/>
            <person name="Maire R."/>
            <person name="Meier B."/>
            <person name="Mihaltcheva S."/>
            <person name="Molinier V."/>
            <person name="Murat C."/>
            <person name="Poggeler S."/>
            <person name="Quandt C.A."/>
            <person name="Sperisen C."/>
            <person name="Tritt A."/>
            <person name="Tisserant E."/>
            <person name="Crous P.W."/>
            <person name="Henrissat B."/>
            <person name="Nehls U."/>
            <person name="Egli S."/>
            <person name="Spatafora J.W."/>
            <person name="Grigoriev I.V."/>
            <person name="Martin F.M."/>
        </authorList>
    </citation>
    <scope>NUCLEOTIDE SEQUENCE [LARGE SCALE GENOMIC DNA]</scope>
    <source>
        <strain evidence="1 2">CBS 459.81</strain>
    </source>
</reference>
<evidence type="ECO:0000313" key="2">
    <source>
        <dbReference type="Proteomes" id="UP000250266"/>
    </source>
</evidence>
<accession>A0A8E2JG03</accession>
<keyword evidence="2" id="KW-1185">Reference proteome</keyword>
<name>A0A8E2JG03_9PEZI</name>
<proteinExistence type="predicted"/>
<organism evidence="1 2">
    <name type="scientific">Lepidopterella palustris CBS 459.81</name>
    <dbReference type="NCBI Taxonomy" id="1314670"/>
    <lineage>
        <taxon>Eukaryota</taxon>
        <taxon>Fungi</taxon>
        <taxon>Dikarya</taxon>
        <taxon>Ascomycota</taxon>
        <taxon>Pezizomycotina</taxon>
        <taxon>Dothideomycetes</taxon>
        <taxon>Pleosporomycetidae</taxon>
        <taxon>Mytilinidiales</taxon>
        <taxon>Argynnaceae</taxon>
        <taxon>Lepidopterella</taxon>
    </lineage>
</organism>
<dbReference type="InterPro" id="IPR050600">
    <property type="entry name" value="SETD3_SETD6_MTase"/>
</dbReference>
<dbReference type="GO" id="GO:0016279">
    <property type="term" value="F:protein-lysine N-methyltransferase activity"/>
    <property type="evidence" value="ECO:0007669"/>
    <property type="project" value="TreeGrafter"/>
</dbReference>
<dbReference type="PANTHER" id="PTHR13271:SF76">
    <property type="entry name" value="SET DOMAIN-CONTAINING PROTEIN 8"/>
    <property type="match status" value="1"/>
</dbReference>
<dbReference type="EMBL" id="KV744954">
    <property type="protein sequence ID" value="OCK80584.1"/>
    <property type="molecule type" value="Genomic_DNA"/>
</dbReference>
<dbReference type="GO" id="GO:0005634">
    <property type="term" value="C:nucleus"/>
    <property type="evidence" value="ECO:0007669"/>
    <property type="project" value="TreeGrafter"/>
</dbReference>
<dbReference type="PANTHER" id="PTHR13271">
    <property type="entry name" value="UNCHARACTERIZED PUTATIVE METHYLTRANSFERASE"/>
    <property type="match status" value="1"/>
</dbReference>
<dbReference type="OrthoDB" id="441812at2759"/>
<dbReference type="AlphaFoldDB" id="A0A8E2JG03"/>